<dbReference type="Gene3D" id="2.40.128.90">
    <property type="entry name" value="OMPT-like"/>
    <property type="match status" value="1"/>
</dbReference>
<evidence type="ECO:0000313" key="2">
    <source>
        <dbReference type="EMBL" id="MDX7987047.1"/>
    </source>
</evidence>
<evidence type="ECO:0000256" key="1">
    <source>
        <dbReference type="SAM" id="SignalP"/>
    </source>
</evidence>
<keyword evidence="1" id="KW-0732">Signal</keyword>
<organism evidence="2 3">
    <name type="scientific">Xenorhabdus santafensis</name>
    <dbReference type="NCBI Taxonomy" id="2582833"/>
    <lineage>
        <taxon>Bacteria</taxon>
        <taxon>Pseudomonadati</taxon>
        <taxon>Pseudomonadota</taxon>
        <taxon>Gammaproteobacteria</taxon>
        <taxon>Enterobacterales</taxon>
        <taxon>Morganellaceae</taxon>
        <taxon>Xenorhabdus</taxon>
    </lineage>
</organism>
<dbReference type="EMBL" id="VCDN01000021">
    <property type="protein sequence ID" value="MDX7987047.1"/>
    <property type="molecule type" value="Genomic_DNA"/>
</dbReference>
<reference evidence="3" key="1">
    <citation type="journal article" date="2024" name="Toxins">
        <title>Genome Sequence Analysis of Native Xenorhabdus Strains Isolated from Entomopathogenic Nematodes in Argentina.</title>
        <authorList>
            <person name="Palma L."/>
            <person name="Frizzo L."/>
            <person name="Kaiser S."/>
            <person name="Berry C."/>
            <person name="Caballero P."/>
            <person name="Bode H.B."/>
            <person name="Del Valle E.E."/>
        </authorList>
    </citation>
    <scope>NUCLEOTIDE SEQUENCE [LARGE SCALE GENOMIC DNA]</scope>
    <source>
        <strain evidence="3">12</strain>
    </source>
</reference>
<evidence type="ECO:0000313" key="3">
    <source>
        <dbReference type="Proteomes" id="UP001271890"/>
    </source>
</evidence>
<keyword evidence="3" id="KW-1185">Reference proteome</keyword>
<keyword evidence="2" id="KW-0378">Hydrolase</keyword>
<dbReference type="RefSeq" id="WP_319929481.1">
    <property type="nucleotide sequence ID" value="NZ_VCDN01000021.1"/>
</dbReference>
<feature type="chain" id="PRO_5045725693" evidence="1">
    <location>
        <begin position="22"/>
        <end position="311"/>
    </location>
</feature>
<dbReference type="PIRSF" id="PIRSF001522">
    <property type="entry name" value="Peptidase_A26"/>
    <property type="match status" value="1"/>
</dbReference>
<dbReference type="SUPFAM" id="SSF69917">
    <property type="entry name" value="OMPT-like"/>
    <property type="match status" value="1"/>
</dbReference>
<protein>
    <submittedName>
        <fullName evidence="2">Omptin family outer membrane protease</fullName>
    </submittedName>
</protein>
<feature type="signal peptide" evidence="1">
    <location>
        <begin position="1"/>
        <end position="21"/>
    </location>
</feature>
<dbReference type="InterPro" id="IPR020080">
    <property type="entry name" value="OM_adhesin/peptidase_omptin"/>
</dbReference>
<gene>
    <name evidence="2" type="ORF">FE392_06850</name>
</gene>
<comment type="caution">
    <text evidence="2">The sequence shown here is derived from an EMBL/GenBank/DDBJ whole genome shotgun (WGS) entry which is preliminary data.</text>
</comment>
<dbReference type="Proteomes" id="UP001271890">
    <property type="component" value="Unassembled WGS sequence"/>
</dbReference>
<sequence>MKRNTIVGVVVGCALASPVLAEDSIHPETGNVKISTGLGWLGGESKEYVYNPNNGQKMSELDWKIKNIPIIKGDISWDALNWLTVNARGWVTLSSSGSGGMDDYDWVTPGQEHWSHWSTHPNTRLNHANEFDVNIRGWLLNKSAYRFGAILGYQQTRFSWTAFGGSYIYDNGGNIGTFPRDERGIGYKQQFSLPYLGIVGAYRYQNFEFNGLLKFSPWVKAKDNDEHYARDTTFRVQADNLRYYSATVDAGYYVTPKAKVYTEFSASKYEEGQGGMQSINTITGKSDYLGGNAAGIENVHYSVTVGLKYRF</sequence>
<name>A0ABU4S8E1_9GAMM</name>
<dbReference type="InterPro" id="IPR000036">
    <property type="entry name" value="Peptidase_A26_omptin"/>
</dbReference>
<dbReference type="PRINTS" id="PR00482">
    <property type="entry name" value="OMPTIN"/>
</dbReference>
<accession>A0ABU4S8E1</accession>
<proteinExistence type="predicted"/>
<dbReference type="InterPro" id="IPR053724">
    <property type="entry name" value="OMP_A26_sf"/>
</dbReference>
<dbReference type="GO" id="GO:0006508">
    <property type="term" value="P:proteolysis"/>
    <property type="evidence" value="ECO:0007669"/>
    <property type="project" value="UniProtKB-KW"/>
</dbReference>
<dbReference type="Pfam" id="PF01278">
    <property type="entry name" value="Omptin"/>
    <property type="match status" value="1"/>
</dbReference>
<dbReference type="GO" id="GO:0008233">
    <property type="term" value="F:peptidase activity"/>
    <property type="evidence" value="ECO:0007669"/>
    <property type="project" value="UniProtKB-KW"/>
</dbReference>
<keyword evidence="2" id="KW-0645">Protease</keyword>